<evidence type="ECO:0000313" key="4">
    <source>
        <dbReference type="WBParaSite" id="ECPE_0000418601-mRNA-1"/>
    </source>
</evidence>
<dbReference type="WBParaSite" id="ECPE_0000418601-mRNA-1">
    <property type="protein sequence ID" value="ECPE_0000418601-mRNA-1"/>
    <property type="gene ID" value="ECPE_0000418601"/>
</dbReference>
<sequence>MLIGNVSIIVVVVIAFYPSADFYHASTYVEMFDASPKVSLQCEFQVLDVISGSGENNSFQLIIKPILIDFKELTELKLTVIVERFEKYFAWTNMTMDFKFFPNVIGLFPTEAQTVNSSTHKKFFTRVDETYKCESRIPIPMGPHVTIVFSDMTFQAFEAETDPPANRQQDVRSKRLHHPGSNRTNVTACDALGTDGTQELLAPGPLTRIVTMCREDLTQLCTLIEFRGHLHVFYPLDANETGCHTVPLDIRSASEREASGPYTSGPNQFQSIGRGGNQSDTAGNPVEPEVERVLTTGEDCCTIYTRCFIIPLGKTLEDPLYGWRLHLTWERTPEAYEFGEVGWSSVGAPIGSLSGVYDLVQVHLTYRLSEKAGFPSLPFNLNDQLFSVSSFARERFQARVGDYYECISTTNIVLEPNANDTVFAWEEKSVEMEPTLQLPGFRVILTMTDVRSQAFADVNVPEFTGASE</sequence>
<feature type="region of interest" description="Disordered" evidence="1">
    <location>
        <begin position="161"/>
        <end position="186"/>
    </location>
</feature>
<gene>
    <name evidence="2" type="ORF">ECPE_LOCUS4178</name>
</gene>
<organism evidence="4">
    <name type="scientific">Echinostoma caproni</name>
    <dbReference type="NCBI Taxonomy" id="27848"/>
    <lineage>
        <taxon>Eukaryota</taxon>
        <taxon>Metazoa</taxon>
        <taxon>Spiralia</taxon>
        <taxon>Lophotrochozoa</taxon>
        <taxon>Platyhelminthes</taxon>
        <taxon>Trematoda</taxon>
        <taxon>Digenea</taxon>
        <taxon>Plagiorchiida</taxon>
        <taxon>Echinostomata</taxon>
        <taxon>Echinostomatoidea</taxon>
        <taxon>Echinostomatidae</taxon>
        <taxon>Echinostoma</taxon>
    </lineage>
</organism>
<accession>A0A183AB43</accession>
<dbReference type="AlphaFoldDB" id="A0A183AB43"/>
<name>A0A183AB43_9TREM</name>
<dbReference type="OrthoDB" id="6251441at2759"/>
<reference evidence="4" key="1">
    <citation type="submission" date="2016-06" db="UniProtKB">
        <authorList>
            <consortium name="WormBaseParasite"/>
        </authorList>
    </citation>
    <scope>IDENTIFICATION</scope>
</reference>
<evidence type="ECO:0000313" key="2">
    <source>
        <dbReference type="EMBL" id="VDP71838.1"/>
    </source>
</evidence>
<dbReference type="EMBL" id="UZAN01041058">
    <property type="protein sequence ID" value="VDP71838.1"/>
    <property type="molecule type" value="Genomic_DNA"/>
</dbReference>
<dbReference type="Gene3D" id="2.40.160.110">
    <property type="match status" value="1"/>
</dbReference>
<feature type="compositionally biased region" description="Polar residues" evidence="1">
    <location>
        <begin position="261"/>
        <end position="282"/>
    </location>
</feature>
<feature type="region of interest" description="Disordered" evidence="1">
    <location>
        <begin position="255"/>
        <end position="285"/>
    </location>
</feature>
<evidence type="ECO:0000313" key="3">
    <source>
        <dbReference type="Proteomes" id="UP000272942"/>
    </source>
</evidence>
<dbReference type="Proteomes" id="UP000272942">
    <property type="component" value="Unassembled WGS sequence"/>
</dbReference>
<keyword evidence="3" id="KW-1185">Reference proteome</keyword>
<evidence type="ECO:0000256" key="1">
    <source>
        <dbReference type="SAM" id="MobiDB-lite"/>
    </source>
</evidence>
<proteinExistence type="predicted"/>
<protein>
    <submittedName>
        <fullName evidence="4">CUB domain-containing protein</fullName>
    </submittedName>
</protein>
<reference evidence="2 3" key="2">
    <citation type="submission" date="2018-11" db="EMBL/GenBank/DDBJ databases">
        <authorList>
            <consortium name="Pathogen Informatics"/>
        </authorList>
    </citation>
    <scope>NUCLEOTIDE SEQUENCE [LARGE SCALE GENOMIC DNA]</scope>
    <source>
        <strain evidence="2 3">Egypt</strain>
    </source>
</reference>